<protein>
    <submittedName>
        <fullName evidence="2">Transglycosylase SLT domain-containing protein</fullName>
    </submittedName>
</protein>
<dbReference type="GO" id="GO:0009253">
    <property type="term" value="P:peptidoglycan catabolic process"/>
    <property type="evidence" value="ECO:0007669"/>
    <property type="project" value="TreeGrafter"/>
</dbReference>
<organism evidence="2 3">
    <name type="scientific">Agreia bicolorata</name>
    <dbReference type="NCBI Taxonomy" id="110935"/>
    <lineage>
        <taxon>Bacteria</taxon>
        <taxon>Bacillati</taxon>
        <taxon>Actinomycetota</taxon>
        <taxon>Actinomycetes</taxon>
        <taxon>Micrococcales</taxon>
        <taxon>Microbacteriaceae</taxon>
        <taxon>Agreia</taxon>
    </lineage>
</organism>
<dbReference type="EMBL" id="FUYG01000001">
    <property type="protein sequence ID" value="SKA81357.1"/>
    <property type="molecule type" value="Genomic_DNA"/>
</dbReference>
<dbReference type="SUPFAM" id="SSF53955">
    <property type="entry name" value="Lysozyme-like"/>
    <property type="match status" value="1"/>
</dbReference>
<dbReference type="Pfam" id="PF13406">
    <property type="entry name" value="SLT_2"/>
    <property type="match status" value="1"/>
</dbReference>
<reference evidence="3" key="1">
    <citation type="submission" date="2017-02" db="EMBL/GenBank/DDBJ databases">
        <authorList>
            <person name="Varghese N."/>
            <person name="Submissions S."/>
        </authorList>
    </citation>
    <scope>NUCLEOTIDE SEQUENCE [LARGE SCALE GENOMIC DNA]</scope>
    <source>
        <strain evidence="3">VKM Ac-2052</strain>
    </source>
</reference>
<feature type="domain" description="Transglycosylase SLT" evidence="1">
    <location>
        <begin position="164"/>
        <end position="236"/>
    </location>
</feature>
<dbReference type="GO" id="GO:0008933">
    <property type="term" value="F:peptidoglycan lytic transglycosylase activity"/>
    <property type="evidence" value="ECO:0007669"/>
    <property type="project" value="TreeGrafter"/>
</dbReference>
<name>A0A1T4WW46_9MICO</name>
<gene>
    <name evidence="2" type="ORF">SAMN06295879_0315</name>
</gene>
<dbReference type="Gene3D" id="1.10.530.10">
    <property type="match status" value="1"/>
</dbReference>
<dbReference type="PANTHER" id="PTHR30163">
    <property type="entry name" value="MEMBRANE-BOUND LYTIC MUREIN TRANSGLYCOSYLASE B"/>
    <property type="match status" value="1"/>
</dbReference>
<dbReference type="InterPro" id="IPR023346">
    <property type="entry name" value="Lysozyme-like_dom_sf"/>
</dbReference>
<accession>A0A1T4WW46</accession>
<sequence length="250" mass="25513">MSIRAIFGFALAAFLVVGGVGYVAAMPRPAQMVGLPVAEQVPLGASVTVLPKQVGIEGGDSGQQVTIDGQWMLSIGATAGIPARALQAYASAANTIDTARPDCQLGWNTLAAIGMVESEHGTHGGASIGPDGQLIGSILGPVLDGVDFDAVPDTDRGVLDGDSQWDRAVGPFQFIPSTWAAYGVDASGDGVADPNQIDDAALTAAVYLCTAGQDLSTDAGWTAAVRAYNNNDDYVSAVRTQSAEYAQLAG</sequence>
<dbReference type="InterPro" id="IPR031304">
    <property type="entry name" value="SLT_2"/>
</dbReference>
<dbReference type="RefSeq" id="WP_078713105.1">
    <property type="nucleotide sequence ID" value="NZ_FUYG01000001.1"/>
</dbReference>
<evidence type="ECO:0000259" key="1">
    <source>
        <dbReference type="Pfam" id="PF13406"/>
    </source>
</evidence>
<evidence type="ECO:0000313" key="2">
    <source>
        <dbReference type="EMBL" id="SKA81357.1"/>
    </source>
</evidence>
<dbReference type="CDD" id="cd13399">
    <property type="entry name" value="Slt35-like"/>
    <property type="match status" value="1"/>
</dbReference>
<proteinExistence type="predicted"/>
<evidence type="ECO:0000313" key="3">
    <source>
        <dbReference type="Proteomes" id="UP000189735"/>
    </source>
</evidence>
<dbReference type="Proteomes" id="UP000189735">
    <property type="component" value="Unassembled WGS sequence"/>
</dbReference>
<dbReference type="InterPro" id="IPR043426">
    <property type="entry name" value="MltB-like"/>
</dbReference>
<dbReference type="AlphaFoldDB" id="A0A1T4WW46"/>
<dbReference type="PANTHER" id="PTHR30163:SF8">
    <property type="entry name" value="LYTIC MUREIN TRANSGLYCOSYLASE"/>
    <property type="match status" value="1"/>
</dbReference>